<name>A0A9N9ADH8_9GLOM</name>
<dbReference type="GO" id="GO:0005524">
    <property type="term" value="F:ATP binding"/>
    <property type="evidence" value="ECO:0007669"/>
    <property type="project" value="UniProtKB-KW"/>
</dbReference>
<keyword evidence="8" id="KW-0067">ATP-binding</keyword>
<dbReference type="NCBIfam" id="NF006820">
    <property type="entry name" value="PRK09344.1-2"/>
    <property type="match status" value="1"/>
</dbReference>
<keyword evidence="12" id="KW-1185">Reference proteome</keyword>
<dbReference type="AlphaFoldDB" id="A0A9N9ADH8"/>
<evidence type="ECO:0000256" key="4">
    <source>
        <dbReference type="ARBA" id="ARBA00021932"/>
    </source>
</evidence>
<dbReference type="OrthoDB" id="184182at2759"/>
<dbReference type="InterPro" id="IPR015994">
    <property type="entry name" value="PEPCK_ATP_CS"/>
</dbReference>
<dbReference type="PANTHER" id="PTHR30031">
    <property type="entry name" value="PHOSPHOENOLPYRUVATE CARBOXYKINASE ATP"/>
    <property type="match status" value="1"/>
</dbReference>
<keyword evidence="6" id="KW-0547">Nucleotide-binding</keyword>
<gene>
    <name evidence="11" type="ORF">PBRASI_LOCUS3895</name>
</gene>
<accession>A0A9N9ADH8</accession>
<dbReference type="HAMAP" id="MF_00453">
    <property type="entry name" value="PEPCK_ATP"/>
    <property type="match status" value="1"/>
</dbReference>
<comment type="caution">
    <text evidence="11">The sequence shown here is derived from an EMBL/GenBank/DDBJ whole genome shotgun (WGS) entry which is preliminary data.</text>
</comment>
<dbReference type="FunFam" id="3.40.449.10:FF:000002">
    <property type="entry name" value="Phosphoenolpyruvate carboxykinase [ATP]"/>
    <property type="match status" value="1"/>
</dbReference>
<dbReference type="GO" id="GO:0005829">
    <property type="term" value="C:cytosol"/>
    <property type="evidence" value="ECO:0007669"/>
    <property type="project" value="TreeGrafter"/>
</dbReference>
<comment type="similarity">
    <text evidence="2">Belongs to the phosphoenolpyruvate carboxykinase (ATP) family.</text>
</comment>
<evidence type="ECO:0000313" key="12">
    <source>
        <dbReference type="Proteomes" id="UP000789739"/>
    </source>
</evidence>
<dbReference type="NCBIfam" id="TIGR00224">
    <property type="entry name" value="pckA"/>
    <property type="match status" value="1"/>
</dbReference>
<dbReference type="EC" id="4.1.1.49" evidence="3"/>
<dbReference type="SUPFAM" id="SSF68923">
    <property type="entry name" value="PEP carboxykinase N-terminal domain"/>
    <property type="match status" value="1"/>
</dbReference>
<dbReference type="InterPro" id="IPR008210">
    <property type="entry name" value="PEP_carboxykinase_N"/>
</dbReference>
<dbReference type="Proteomes" id="UP000789739">
    <property type="component" value="Unassembled WGS sequence"/>
</dbReference>
<dbReference type="Pfam" id="PF01293">
    <property type="entry name" value="PEPCK_ATP"/>
    <property type="match status" value="1"/>
</dbReference>
<dbReference type="InterPro" id="IPR001272">
    <property type="entry name" value="PEP_carboxykinase_ATP"/>
</dbReference>
<dbReference type="EMBL" id="CAJVPI010000372">
    <property type="protein sequence ID" value="CAG8526498.1"/>
    <property type="molecule type" value="Genomic_DNA"/>
</dbReference>
<dbReference type="GO" id="GO:0004612">
    <property type="term" value="F:phosphoenolpyruvate carboxykinase (ATP) activity"/>
    <property type="evidence" value="ECO:0007669"/>
    <property type="project" value="UniProtKB-EC"/>
</dbReference>
<sequence length="582" mass="64896">MRIGVSALFKSRLSTPLLCSFTKRNLQVIRPSIYTIRNFNTTSLNNKPAQMSHDKELFDIDYERVAIQWQPSVAQLYEDALKYETGSAISSAGALITASGTKKGRSPKDKRIVDEPSSSKDVWWGPVNQKLPEHVFLINRERAIDYLNTRSRIYVFDGFAGWDPKYRIKVRVVCARAYHSLFMQNMLIRPTTEELKNFGQPDFTIYNAGAFPANRYTTGMTSTTSVAIDFNMREMVILGTEYAGEMKKGIFTVMHYLMPVKHNVLSLHSSANEGPDGDVSLFFGLSGTGKTTLSADPKRFLIGDDEHCWSEDGVFNIEGGCYAKCIDLSEEKEPEIYNAIRFGSVLENVIYDPKTRIVNYNDKSLTENTRCAYPIEYIPNAKIPCISSSHPKNIILLTCDAYGVLPPVSKLSSAQAMYHFISGYTAKIAGTEDGVTEPQATFSACFGQPFLVLHPARYAKMLADKMEHHAADAWLVNTGWNGGAYGVGERIALKYSRAILDAIHSGELAKAEYENYGIFNLQIPKKVTGVPSEILHPETTWKGSKADYTATRHKLANQFIENFKVYQEDSTASAVVSAGPVL</sequence>
<dbReference type="GO" id="GO:0006094">
    <property type="term" value="P:gluconeogenesis"/>
    <property type="evidence" value="ECO:0007669"/>
    <property type="project" value="UniProtKB-KW"/>
</dbReference>
<dbReference type="PANTHER" id="PTHR30031:SF0">
    <property type="entry name" value="PHOSPHOENOLPYRUVATE CARBOXYKINASE (ATP)"/>
    <property type="match status" value="1"/>
</dbReference>
<comment type="pathway">
    <text evidence="1">Carbohydrate biosynthesis; gluconeogenesis.</text>
</comment>
<keyword evidence="7" id="KW-0210">Decarboxylase</keyword>
<dbReference type="FunFam" id="2.170.8.10:FF:000001">
    <property type="entry name" value="Phosphoenolpyruvate carboxykinase (ATP)"/>
    <property type="match status" value="1"/>
</dbReference>
<dbReference type="PROSITE" id="PS00532">
    <property type="entry name" value="PEPCK_ATP"/>
    <property type="match status" value="1"/>
</dbReference>
<evidence type="ECO:0000256" key="5">
    <source>
        <dbReference type="ARBA" id="ARBA00022432"/>
    </source>
</evidence>
<dbReference type="Gene3D" id="2.170.8.10">
    <property type="entry name" value="Phosphoenolpyruvate Carboxykinase, domain 2"/>
    <property type="match status" value="1"/>
</dbReference>
<dbReference type="SUPFAM" id="SSF53795">
    <property type="entry name" value="PEP carboxykinase-like"/>
    <property type="match status" value="1"/>
</dbReference>
<reference evidence="11" key="1">
    <citation type="submission" date="2021-06" db="EMBL/GenBank/DDBJ databases">
        <authorList>
            <person name="Kallberg Y."/>
            <person name="Tangrot J."/>
            <person name="Rosling A."/>
        </authorList>
    </citation>
    <scope>NUCLEOTIDE SEQUENCE</scope>
    <source>
        <strain evidence="11">BR232B</strain>
    </source>
</reference>
<keyword evidence="5" id="KW-0312">Gluconeogenesis</keyword>
<comment type="catalytic activity">
    <reaction evidence="10">
        <text>oxaloacetate + ATP = phosphoenolpyruvate + ADP + CO2</text>
        <dbReference type="Rhea" id="RHEA:18617"/>
        <dbReference type="ChEBI" id="CHEBI:16452"/>
        <dbReference type="ChEBI" id="CHEBI:16526"/>
        <dbReference type="ChEBI" id="CHEBI:30616"/>
        <dbReference type="ChEBI" id="CHEBI:58702"/>
        <dbReference type="ChEBI" id="CHEBI:456216"/>
        <dbReference type="EC" id="4.1.1.49"/>
    </reaction>
</comment>
<evidence type="ECO:0000256" key="1">
    <source>
        <dbReference type="ARBA" id="ARBA00004742"/>
    </source>
</evidence>
<evidence type="ECO:0000256" key="8">
    <source>
        <dbReference type="ARBA" id="ARBA00022840"/>
    </source>
</evidence>
<dbReference type="NCBIfam" id="NF006821">
    <property type="entry name" value="PRK09344.1-3"/>
    <property type="match status" value="1"/>
</dbReference>
<dbReference type="PIRSF" id="PIRSF006294">
    <property type="entry name" value="PEP_crbxkin"/>
    <property type="match status" value="1"/>
</dbReference>
<evidence type="ECO:0000256" key="10">
    <source>
        <dbReference type="ARBA" id="ARBA00047371"/>
    </source>
</evidence>
<dbReference type="Gene3D" id="3.40.449.10">
    <property type="entry name" value="Phosphoenolpyruvate Carboxykinase, domain 1"/>
    <property type="match status" value="1"/>
</dbReference>
<organism evidence="11 12">
    <name type="scientific">Paraglomus brasilianum</name>
    <dbReference type="NCBI Taxonomy" id="144538"/>
    <lineage>
        <taxon>Eukaryota</taxon>
        <taxon>Fungi</taxon>
        <taxon>Fungi incertae sedis</taxon>
        <taxon>Mucoromycota</taxon>
        <taxon>Glomeromycotina</taxon>
        <taxon>Glomeromycetes</taxon>
        <taxon>Paraglomerales</taxon>
        <taxon>Paraglomeraceae</taxon>
        <taxon>Paraglomus</taxon>
    </lineage>
</organism>
<dbReference type="CDD" id="cd00484">
    <property type="entry name" value="PEPCK_ATP"/>
    <property type="match status" value="1"/>
</dbReference>
<evidence type="ECO:0000256" key="3">
    <source>
        <dbReference type="ARBA" id="ARBA00012363"/>
    </source>
</evidence>
<evidence type="ECO:0000256" key="6">
    <source>
        <dbReference type="ARBA" id="ARBA00022741"/>
    </source>
</evidence>
<proteinExistence type="inferred from homology"/>
<dbReference type="Gene3D" id="3.90.228.20">
    <property type="match status" value="1"/>
</dbReference>
<keyword evidence="9" id="KW-0456">Lyase</keyword>
<dbReference type="InterPro" id="IPR013035">
    <property type="entry name" value="PEP_carboxykinase_C"/>
</dbReference>
<evidence type="ECO:0000256" key="9">
    <source>
        <dbReference type="ARBA" id="ARBA00023239"/>
    </source>
</evidence>
<evidence type="ECO:0000256" key="2">
    <source>
        <dbReference type="ARBA" id="ARBA00006052"/>
    </source>
</evidence>
<evidence type="ECO:0000313" key="11">
    <source>
        <dbReference type="EMBL" id="CAG8526498.1"/>
    </source>
</evidence>
<protein>
    <recommendedName>
        <fullName evidence="4">Phosphoenolpyruvate carboxykinase (ATP)</fullName>
        <ecNumber evidence="3">4.1.1.49</ecNumber>
    </recommendedName>
</protein>
<evidence type="ECO:0000256" key="7">
    <source>
        <dbReference type="ARBA" id="ARBA00022793"/>
    </source>
</evidence>